<dbReference type="EMBL" id="JBANQN010000010">
    <property type="protein sequence ID" value="KAK6777485.1"/>
    <property type="molecule type" value="Genomic_DNA"/>
</dbReference>
<reference evidence="7 8" key="1">
    <citation type="submission" date="2024-02" db="EMBL/GenBank/DDBJ databases">
        <title>de novo genome assembly of Solanum bulbocastanum strain 11H21.</title>
        <authorList>
            <person name="Hosaka A.J."/>
        </authorList>
    </citation>
    <scope>NUCLEOTIDE SEQUENCE [LARGE SCALE GENOMIC DNA]</scope>
    <source>
        <tissue evidence="7">Young leaves</tissue>
    </source>
</reference>
<keyword evidence="2" id="KW-0805">Transcription regulation</keyword>
<evidence type="ECO:0000259" key="6">
    <source>
        <dbReference type="PROSITE" id="PS50888"/>
    </source>
</evidence>
<evidence type="ECO:0000256" key="4">
    <source>
        <dbReference type="ARBA" id="ARBA00023242"/>
    </source>
</evidence>
<dbReference type="SUPFAM" id="SSF47459">
    <property type="entry name" value="HLH, helix-loop-helix DNA-binding domain"/>
    <property type="match status" value="1"/>
</dbReference>
<feature type="compositionally biased region" description="Polar residues" evidence="5">
    <location>
        <begin position="63"/>
        <end position="73"/>
    </location>
</feature>
<dbReference type="GO" id="GO:0046983">
    <property type="term" value="F:protein dimerization activity"/>
    <property type="evidence" value="ECO:0007669"/>
    <property type="project" value="InterPro"/>
</dbReference>
<keyword evidence="3" id="KW-0804">Transcription</keyword>
<name>A0AAN8SX86_SOLBU</name>
<protein>
    <recommendedName>
        <fullName evidence="6">BHLH domain-containing protein</fullName>
    </recommendedName>
</protein>
<dbReference type="Proteomes" id="UP001371456">
    <property type="component" value="Unassembled WGS sequence"/>
</dbReference>
<dbReference type="GO" id="GO:0005634">
    <property type="term" value="C:nucleus"/>
    <property type="evidence" value="ECO:0007669"/>
    <property type="project" value="UniProtKB-SubCell"/>
</dbReference>
<keyword evidence="4" id="KW-0539">Nucleus</keyword>
<evidence type="ECO:0000256" key="5">
    <source>
        <dbReference type="SAM" id="MobiDB-lite"/>
    </source>
</evidence>
<comment type="subcellular location">
    <subcellularLocation>
        <location evidence="1">Nucleus</location>
    </subcellularLocation>
</comment>
<evidence type="ECO:0000256" key="1">
    <source>
        <dbReference type="ARBA" id="ARBA00004123"/>
    </source>
</evidence>
<dbReference type="InterPro" id="IPR051358">
    <property type="entry name" value="TF_AMS/ICE1/BHLH6-like"/>
</dbReference>
<accession>A0AAN8SX86</accession>
<keyword evidence="8" id="KW-1185">Reference proteome</keyword>
<dbReference type="PROSITE" id="PS50888">
    <property type="entry name" value="BHLH"/>
    <property type="match status" value="1"/>
</dbReference>
<sequence length="115" mass="12849">MGESKVMKSAEIPRQPRQELNTQAIVDTIAEVKAATALAEAIIADIEMLLQWRRKHYAEIGEKSSNAASTVSDADQKGKKKGLPAKNLMAERCRRKKLNDKIYMLRSVVPKITKV</sequence>
<dbReference type="PANTHER" id="PTHR31945">
    <property type="entry name" value="TRANSCRIPTION FACTOR SCREAM2-RELATED"/>
    <property type="match status" value="1"/>
</dbReference>
<evidence type="ECO:0000256" key="2">
    <source>
        <dbReference type="ARBA" id="ARBA00023015"/>
    </source>
</evidence>
<evidence type="ECO:0000256" key="3">
    <source>
        <dbReference type="ARBA" id="ARBA00023163"/>
    </source>
</evidence>
<dbReference type="PANTHER" id="PTHR31945:SF129">
    <property type="entry name" value="TRANSCRIPTION FACTOR SCREAM2"/>
    <property type="match status" value="1"/>
</dbReference>
<dbReference type="GO" id="GO:0043565">
    <property type="term" value="F:sequence-specific DNA binding"/>
    <property type="evidence" value="ECO:0007669"/>
    <property type="project" value="TreeGrafter"/>
</dbReference>
<comment type="caution">
    <text evidence="7">The sequence shown here is derived from an EMBL/GenBank/DDBJ whole genome shotgun (WGS) entry which is preliminary data.</text>
</comment>
<gene>
    <name evidence="7" type="ORF">RDI58_024202</name>
</gene>
<organism evidence="7 8">
    <name type="scientific">Solanum bulbocastanum</name>
    <name type="common">Wild potato</name>
    <dbReference type="NCBI Taxonomy" id="147425"/>
    <lineage>
        <taxon>Eukaryota</taxon>
        <taxon>Viridiplantae</taxon>
        <taxon>Streptophyta</taxon>
        <taxon>Embryophyta</taxon>
        <taxon>Tracheophyta</taxon>
        <taxon>Spermatophyta</taxon>
        <taxon>Magnoliopsida</taxon>
        <taxon>eudicotyledons</taxon>
        <taxon>Gunneridae</taxon>
        <taxon>Pentapetalae</taxon>
        <taxon>asterids</taxon>
        <taxon>lamiids</taxon>
        <taxon>Solanales</taxon>
        <taxon>Solanaceae</taxon>
        <taxon>Solanoideae</taxon>
        <taxon>Solaneae</taxon>
        <taxon>Solanum</taxon>
    </lineage>
</organism>
<feature type="region of interest" description="Disordered" evidence="5">
    <location>
        <begin position="63"/>
        <end position="87"/>
    </location>
</feature>
<feature type="domain" description="BHLH" evidence="6">
    <location>
        <begin position="82"/>
        <end position="115"/>
    </location>
</feature>
<dbReference type="InterPro" id="IPR036638">
    <property type="entry name" value="HLH_DNA-bd_sf"/>
</dbReference>
<dbReference type="InterPro" id="IPR011598">
    <property type="entry name" value="bHLH_dom"/>
</dbReference>
<proteinExistence type="predicted"/>
<dbReference type="Gene3D" id="4.10.280.10">
    <property type="entry name" value="Helix-loop-helix DNA-binding domain"/>
    <property type="match status" value="1"/>
</dbReference>
<evidence type="ECO:0000313" key="7">
    <source>
        <dbReference type="EMBL" id="KAK6777485.1"/>
    </source>
</evidence>
<evidence type="ECO:0000313" key="8">
    <source>
        <dbReference type="Proteomes" id="UP001371456"/>
    </source>
</evidence>
<dbReference type="GO" id="GO:0003700">
    <property type="term" value="F:DNA-binding transcription factor activity"/>
    <property type="evidence" value="ECO:0007669"/>
    <property type="project" value="TreeGrafter"/>
</dbReference>
<dbReference type="AlphaFoldDB" id="A0AAN8SX86"/>